<dbReference type="PANTHER" id="PTHR43840">
    <property type="entry name" value="MITOCHONDRIAL METAL TRANSPORTER 1-RELATED"/>
    <property type="match status" value="1"/>
</dbReference>
<dbReference type="GO" id="GO:0016020">
    <property type="term" value="C:membrane"/>
    <property type="evidence" value="ECO:0007669"/>
    <property type="project" value="UniProtKB-SubCell"/>
</dbReference>
<dbReference type="Pfam" id="PF01545">
    <property type="entry name" value="Cation_efflux"/>
    <property type="match status" value="1"/>
</dbReference>
<evidence type="ECO:0000259" key="10">
    <source>
        <dbReference type="Pfam" id="PF16916"/>
    </source>
</evidence>
<comment type="subcellular location">
    <subcellularLocation>
        <location evidence="1">Membrane</location>
        <topology evidence="1">Multi-pass membrane protein</topology>
    </subcellularLocation>
</comment>
<feature type="transmembrane region" description="Helical" evidence="8">
    <location>
        <begin position="137"/>
        <end position="159"/>
    </location>
</feature>
<dbReference type="FunFam" id="1.20.1510.10:FF:000006">
    <property type="entry name" value="Divalent cation efflux transporter"/>
    <property type="match status" value="1"/>
</dbReference>
<feature type="transmembrane region" description="Helical" evidence="8">
    <location>
        <begin position="180"/>
        <end position="198"/>
    </location>
</feature>
<protein>
    <submittedName>
        <fullName evidence="11">Cation transporter</fullName>
    </submittedName>
</protein>
<dbReference type="NCBIfam" id="TIGR01297">
    <property type="entry name" value="CDF"/>
    <property type="match status" value="1"/>
</dbReference>
<reference evidence="11" key="1">
    <citation type="submission" date="2020-07" db="EMBL/GenBank/DDBJ databases">
        <title>Huge and variable diversity of episymbiotic CPR bacteria and DPANN archaea in groundwater ecosystems.</title>
        <authorList>
            <person name="He C.Y."/>
            <person name="Keren R."/>
            <person name="Whittaker M."/>
            <person name="Farag I.F."/>
            <person name="Doudna J."/>
            <person name="Cate J.H.D."/>
            <person name="Banfield J.F."/>
        </authorList>
    </citation>
    <scope>NUCLEOTIDE SEQUENCE</scope>
    <source>
        <strain evidence="11">NC_groundwater_580_Pr5_B-0.1um_64_19</strain>
    </source>
</reference>
<evidence type="ECO:0000256" key="6">
    <source>
        <dbReference type="ARBA" id="ARBA00023136"/>
    </source>
</evidence>
<evidence type="ECO:0000256" key="3">
    <source>
        <dbReference type="ARBA" id="ARBA00022448"/>
    </source>
</evidence>
<comment type="similarity">
    <text evidence="2">Belongs to the cation diffusion facilitator (CDF) transporter (TC 2.A.4) family.</text>
</comment>
<dbReference type="SUPFAM" id="SSF161111">
    <property type="entry name" value="Cation efflux protein transmembrane domain-like"/>
    <property type="match status" value="1"/>
</dbReference>
<feature type="transmembrane region" description="Helical" evidence="8">
    <location>
        <begin position="105"/>
        <end position="125"/>
    </location>
</feature>
<feature type="domain" description="Cation efflux protein transmembrane" evidence="9">
    <location>
        <begin position="38"/>
        <end position="225"/>
    </location>
</feature>
<evidence type="ECO:0000259" key="9">
    <source>
        <dbReference type="Pfam" id="PF01545"/>
    </source>
</evidence>
<dbReference type="Pfam" id="PF16916">
    <property type="entry name" value="ZT_dimer"/>
    <property type="match status" value="1"/>
</dbReference>
<dbReference type="PANTHER" id="PTHR43840:SF15">
    <property type="entry name" value="MITOCHONDRIAL METAL TRANSPORTER 1-RELATED"/>
    <property type="match status" value="1"/>
</dbReference>
<dbReference type="GO" id="GO:0008324">
    <property type="term" value="F:monoatomic cation transmembrane transporter activity"/>
    <property type="evidence" value="ECO:0007669"/>
    <property type="project" value="InterPro"/>
</dbReference>
<keyword evidence="4 8" id="KW-0812">Transmembrane</keyword>
<keyword evidence="6 8" id="KW-0472">Membrane</keyword>
<keyword evidence="5 8" id="KW-1133">Transmembrane helix</keyword>
<dbReference type="SUPFAM" id="SSF160240">
    <property type="entry name" value="Cation efflux protein cytoplasmic domain-like"/>
    <property type="match status" value="1"/>
</dbReference>
<dbReference type="AlphaFoldDB" id="A0A932A8A6"/>
<evidence type="ECO:0000256" key="8">
    <source>
        <dbReference type="SAM" id="Phobius"/>
    </source>
</evidence>
<evidence type="ECO:0000256" key="1">
    <source>
        <dbReference type="ARBA" id="ARBA00004141"/>
    </source>
</evidence>
<keyword evidence="3" id="KW-0813">Transport</keyword>
<feature type="region of interest" description="Disordered" evidence="7">
    <location>
        <begin position="1"/>
        <end position="21"/>
    </location>
</feature>
<feature type="domain" description="Cation efflux protein cytoplasmic" evidence="10">
    <location>
        <begin position="234"/>
        <end position="309"/>
    </location>
</feature>
<dbReference type="InterPro" id="IPR027469">
    <property type="entry name" value="Cation_efflux_TMD_sf"/>
</dbReference>
<dbReference type="EMBL" id="JACPNR010000009">
    <property type="protein sequence ID" value="MBI2678561.1"/>
    <property type="molecule type" value="Genomic_DNA"/>
</dbReference>
<evidence type="ECO:0000256" key="4">
    <source>
        <dbReference type="ARBA" id="ARBA00022692"/>
    </source>
</evidence>
<evidence type="ECO:0000256" key="7">
    <source>
        <dbReference type="SAM" id="MobiDB-lite"/>
    </source>
</evidence>
<dbReference type="InterPro" id="IPR002524">
    <property type="entry name" value="Cation_efflux"/>
</dbReference>
<dbReference type="InterPro" id="IPR027470">
    <property type="entry name" value="Cation_efflux_CTD"/>
</dbReference>
<evidence type="ECO:0000313" key="11">
    <source>
        <dbReference type="EMBL" id="MBI2678561.1"/>
    </source>
</evidence>
<proteinExistence type="inferred from homology"/>
<dbReference type="InterPro" id="IPR050291">
    <property type="entry name" value="CDF_Transporter"/>
</dbReference>
<feature type="transmembrane region" description="Helical" evidence="8">
    <location>
        <begin position="38"/>
        <end position="60"/>
    </location>
</feature>
<dbReference type="InterPro" id="IPR058533">
    <property type="entry name" value="Cation_efflux_TM"/>
</dbReference>
<dbReference type="Proteomes" id="UP000779809">
    <property type="component" value="Unassembled WGS sequence"/>
</dbReference>
<feature type="transmembrane region" description="Helical" evidence="8">
    <location>
        <begin position="66"/>
        <end position="85"/>
    </location>
</feature>
<evidence type="ECO:0000256" key="2">
    <source>
        <dbReference type="ARBA" id="ARBA00008114"/>
    </source>
</evidence>
<dbReference type="Gene3D" id="3.30.70.1350">
    <property type="entry name" value="Cation efflux protein, cytoplasmic domain"/>
    <property type="match status" value="1"/>
</dbReference>
<dbReference type="Gene3D" id="1.20.1510.10">
    <property type="entry name" value="Cation efflux protein transmembrane domain"/>
    <property type="match status" value="1"/>
</dbReference>
<organism evidence="11 12">
    <name type="scientific">Candidatus Korobacter versatilis</name>
    <dbReference type="NCBI Taxonomy" id="658062"/>
    <lineage>
        <taxon>Bacteria</taxon>
        <taxon>Pseudomonadati</taxon>
        <taxon>Acidobacteriota</taxon>
        <taxon>Terriglobia</taxon>
        <taxon>Terriglobales</taxon>
        <taxon>Candidatus Korobacteraceae</taxon>
        <taxon>Candidatus Korobacter</taxon>
    </lineage>
</organism>
<comment type="caution">
    <text evidence="11">The sequence shown here is derived from an EMBL/GenBank/DDBJ whole genome shotgun (WGS) entry which is preliminary data.</text>
</comment>
<evidence type="ECO:0000256" key="5">
    <source>
        <dbReference type="ARBA" id="ARBA00022989"/>
    </source>
</evidence>
<dbReference type="InterPro" id="IPR036837">
    <property type="entry name" value="Cation_efflux_CTD_sf"/>
</dbReference>
<accession>A0A932A8A6</accession>
<evidence type="ECO:0000313" key="12">
    <source>
        <dbReference type="Proteomes" id="UP000779809"/>
    </source>
</evidence>
<feature type="transmembrane region" description="Helical" evidence="8">
    <location>
        <begin position="204"/>
        <end position="221"/>
    </location>
</feature>
<sequence>MGGHHHREDDHGHDHGHDHGRIDPSIATSDRGLWAVKWSFVGLFVTACIQLAIVLLSNSISLLADTIHNFADAATAIPLGIAFLLMRRPPAKRFSYGYGRVEDFAGIVIVLIILASAGVAAYEAIQRLLHPEPVTHLAAVIVASIIGFLGNEGVAIFRIKVGREIGSAALMADGYHARTDGWTSLAVLFGALGVYFGYPKADPVIGLLITAAILVIVWQSAKDVLLRTLDAVEPDVLEELRHSALHVDGVREVTEVRARWLGHRLVAELNVAVAPELTVDRAHAIAADIHAELMRHLKFLSRASVHIDPVGASGEHYHFPAAVDSHDHAGVRAQHHDHE</sequence>
<name>A0A932A8A6_9BACT</name>
<gene>
    <name evidence="11" type="ORF">HYX28_07245</name>
</gene>